<evidence type="ECO:0000313" key="2">
    <source>
        <dbReference type="Proteomes" id="UP000228510"/>
    </source>
</evidence>
<sequence>MRLTISSSQLRESPPNFLRRAGYAYIHDRHSGQSSFVRRLTRDFYPRLHCYVFEQGGQITFNLHLDQRPTRYAGQTAHAGEYDSPLVQEELDRLQAMMDRQSGANQSFANVVKAEPSALVKAMADKKKKSWWPF</sequence>
<dbReference type="AlphaFoldDB" id="A0A2H0V061"/>
<accession>A0A2H0V061</accession>
<protein>
    <submittedName>
        <fullName evidence="1">Uncharacterized protein</fullName>
    </submittedName>
</protein>
<dbReference type="EMBL" id="PFAT01000022">
    <property type="protein sequence ID" value="PIR92468.1"/>
    <property type="molecule type" value="Genomic_DNA"/>
</dbReference>
<dbReference type="Proteomes" id="UP000228510">
    <property type="component" value="Unassembled WGS sequence"/>
</dbReference>
<reference evidence="2" key="1">
    <citation type="submission" date="2017-09" db="EMBL/GenBank/DDBJ databases">
        <title>Depth-based differentiation of microbial function through sediment-hosted aquifers and enrichment of novel symbionts in the deep terrestrial subsurface.</title>
        <authorList>
            <person name="Probst A.J."/>
            <person name="Ladd B."/>
            <person name="Jarett J.K."/>
            <person name="Geller-Mcgrath D.E."/>
            <person name="Sieber C.M.K."/>
            <person name="Emerson J.B."/>
            <person name="Anantharaman K."/>
            <person name="Thomas B.C."/>
            <person name="Malmstrom R."/>
            <person name="Stieglmeier M."/>
            <person name="Klingl A."/>
            <person name="Woyke T."/>
            <person name="Ryan C.M."/>
            <person name="Banfield J.F."/>
        </authorList>
    </citation>
    <scope>NUCLEOTIDE SEQUENCE [LARGE SCALE GENOMIC DNA]</scope>
</reference>
<organism evidence="1 2">
    <name type="scientific">Candidatus Falkowbacteria bacterium CG10_big_fil_rev_8_21_14_0_10_44_15</name>
    <dbReference type="NCBI Taxonomy" id="1974569"/>
    <lineage>
        <taxon>Bacteria</taxon>
        <taxon>Candidatus Falkowiibacteriota</taxon>
    </lineage>
</organism>
<proteinExistence type="predicted"/>
<evidence type="ECO:0000313" key="1">
    <source>
        <dbReference type="EMBL" id="PIR92468.1"/>
    </source>
</evidence>
<name>A0A2H0V061_9BACT</name>
<comment type="caution">
    <text evidence="1">The sequence shown here is derived from an EMBL/GenBank/DDBJ whole genome shotgun (WGS) entry which is preliminary data.</text>
</comment>
<gene>
    <name evidence="1" type="ORF">COU01_01600</name>
</gene>